<dbReference type="InterPro" id="IPR025748">
    <property type="entry name" value="PrcB_C_dom"/>
</dbReference>
<organism evidence="2 3">
    <name type="scientific">Jutongia huaianensis</name>
    <dbReference type="NCBI Taxonomy" id="2763668"/>
    <lineage>
        <taxon>Bacteria</taxon>
        <taxon>Bacillati</taxon>
        <taxon>Bacillota</taxon>
        <taxon>Clostridia</taxon>
        <taxon>Lachnospirales</taxon>
        <taxon>Lachnospiraceae</taxon>
        <taxon>Jutongia</taxon>
    </lineage>
</organism>
<dbReference type="Proteomes" id="UP000606193">
    <property type="component" value="Unassembled WGS sequence"/>
</dbReference>
<gene>
    <name evidence="2" type="ORF">H8704_12375</name>
</gene>
<dbReference type="EMBL" id="JACRSX010000021">
    <property type="protein sequence ID" value="MBC8563406.1"/>
    <property type="molecule type" value="Genomic_DNA"/>
</dbReference>
<evidence type="ECO:0000313" key="2">
    <source>
        <dbReference type="EMBL" id="MBC8563406.1"/>
    </source>
</evidence>
<protein>
    <submittedName>
        <fullName evidence="2">Protease complex subunit PrcB family protein</fullName>
    </submittedName>
</protein>
<name>A0ABR7N455_9FIRM</name>
<proteinExistence type="predicted"/>
<keyword evidence="3" id="KW-1185">Reference proteome</keyword>
<evidence type="ECO:0000313" key="3">
    <source>
        <dbReference type="Proteomes" id="UP000606193"/>
    </source>
</evidence>
<sequence length="162" mass="17994">MLSQKLFSKNEKSTAYHHPLCCSFPHSFPSALLSALLLFLLLPMLAGCDKNRLPEKTKDLDFTVVAGTDIPAELQELIDDRCNNAFELTYSDGSCLYIVKGYGARQTDGYNIAVTDFYEAKDGLVFATELTGPKKDADISETETCPYIVIKTEFRDATVIFS</sequence>
<accession>A0ABR7N455</accession>
<keyword evidence="2" id="KW-0645">Protease</keyword>
<dbReference type="RefSeq" id="WP_249298467.1">
    <property type="nucleotide sequence ID" value="NZ_JACRSX010000021.1"/>
</dbReference>
<reference evidence="2 3" key="1">
    <citation type="submission" date="2020-08" db="EMBL/GenBank/DDBJ databases">
        <title>Genome public.</title>
        <authorList>
            <person name="Liu C."/>
            <person name="Sun Q."/>
        </authorList>
    </citation>
    <scope>NUCLEOTIDE SEQUENCE [LARGE SCALE GENOMIC DNA]</scope>
    <source>
        <strain evidence="2 3">NSJ-37</strain>
    </source>
</reference>
<dbReference type="GO" id="GO:0008233">
    <property type="term" value="F:peptidase activity"/>
    <property type="evidence" value="ECO:0007669"/>
    <property type="project" value="UniProtKB-KW"/>
</dbReference>
<dbReference type="GO" id="GO:0006508">
    <property type="term" value="P:proteolysis"/>
    <property type="evidence" value="ECO:0007669"/>
    <property type="project" value="UniProtKB-KW"/>
</dbReference>
<feature type="domain" description="PrcB C-terminal" evidence="1">
    <location>
        <begin position="96"/>
        <end position="153"/>
    </location>
</feature>
<evidence type="ECO:0000259" key="1">
    <source>
        <dbReference type="Pfam" id="PF14343"/>
    </source>
</evidence>
<keyword evidence="2" id="KW-0378">Hydrolase</keyword>
<comment type="caution">
    <text evidence="2">The sequence shown here is derived from an EMBL/GenBank/DDBJ whole genome shotgun (WGS) entry which is preliminary data.</text>
</comment>
<dbReference type="Pfam" id="PF14343">
    <property type="entry name" value="PrcB_C"/>
    <property type="match status" value="1"/>
</dbReference>